<comment type="similarity">
    <text evidence="1">Belongs to the ABC transporter superfamily.</text>
</comment>
<keyword evidence="4 6" id="KW-0067">ATP-binding</keyword>
<proteinExistence type="inferred from homology"/>
<dbReference type="Proteomes" id="UP001596289">
    <property type="component" value="Unassembled WGS sequence"/>
</dbReference>
<keyword evidence="2" id="KW-0813">Transport</keyword>
<evidence type="ECO:0000259" key="5">
    <source>
        <dbReference type="PROSITE" id="PS50893"/>
    </source>
</evidence>
<dbReference type="PROSITE" id="PS50893">
    <property type="entry name" value="ABC_TRANSPORTER_2"/>
    <property type="match status" value="1"/>
</dbReference>
<dbReference type="PANTHER" id="PTHR42734">
    <property type="entry name" value="METAL TRANSPORT SYSTEM ATP-BINDING PROTEIN TM_0124-RELATED"/>
    <property type="match status" value="1"/>
</dbReference>
<protein>
    <submittedName>
        <fullName evidence="6">ABC transporter ATP-binding protein</fullName>
    </submittedName>
</protein>
<dbReference type="SUPFAM" id="SSF52540">
    <property type="entry name" value="P-loop containing nucleoside triphosphate hydrolases"/>
    <property type="match status" value="1"/>
</dbReference>
<dbReference type="PANTHER" id="PTHR42734:SF17">
    <property type="entry name" value="METAL TRANSPORT SYSTEM ATP-BINDING PROTEIN TM_0124-RELATED"/>
    <property type="match status" value="1"/>
</dbReference>
<evidence type="ECO:0000256" key="4">
    <source>
        <dbReference type="ARBA" id="ARBA00022840"/>
    </source>
</evidence>
<evidence type="ECO:0000313" key="6">
    <source>
        <dbReference type="EMBL" id="MFC6170275.1"/>
    </source>
</evidence>
<gene>
    <name evidence="6" type="ORF">ACFQGP_06745</name>
</gene>
<dbReference type="SMART" id="SM00382">
    <property type="entry name" value="AAA"/>
    <property type="match status" value="1"/>
</dbReference>
<evidence type="ECO:0000313" key="7">
    <source>
        <dbReference type="Proteomes" id="UP001596289"/>
    </source>
</evidence>
<dbReference type="Gene3D" id="3.40.50.300">
    <property type="entry name" value="P-loop containing nucleotide triphosphate hydrolases"/>
    <property type="match status" value="1"/>
</dbReference>
<sequence>MAKILDFQNVSLERGERTILHNITWTTHTHENWAILGLNGAGKTTLLKLIHGDMWPTTGRLEVLGGVFGHTSIPELQRKIGWVSTALQDALHVGERVEKIVLSGKFASIGVYEHYTAADMAQAKQYLEQMGGSALIGKRYATLSQGERQTVLIARALMARPQLLILDEPCNGLDLFARERLLQHVAQLAAAPDSPALLFVSHYTEELLPCFQNVLLLRDGQIVRQGTRAALLNQAVLSDFYPAPIQTATLSGERLAVYPQ</sequence>
<dbReference type="InterPro" id="IPR003593">
    <property type="entry name" value="AAA+_ATPase"/>
</dbReference>
<dbReference type="EMBL" id="JBHSSL010000036">
    <property type="protein sequence ID" value="MFC6170275.1"/>
    <property type="molecule type" value="Genomic_DNA"/>
</dbReference>
<accession>A0ABW1RBM2</accession>
<comment type="caution">
    <text evidence="6">The sequence shown here is derived from an EMBL/GenBank/DDBJ whole genome shotgun (WGS) entry which is preliminary data.</text>
</comment>
<evidence type="ECO:0000256" key="1">
    <source>
        <dbReference type="ARBA" id="ARBA00005417"/>
    </source>
</evidence>
<organism evidence="6 7">
    <name type="scientific">Loigolactobacillus jiayinensis</name>
    <dbReference type="NCBI Taxonomy" id="2486016"/>
    <lineage>
        <taxon>Bacteria</taxon>
        <taxon>Bacillati</taxon>
        <taxon>Bacillota</taxon>
        <taxon>Bacilli</taxon>
        <taxon>Lactobacillales</taxon>
        <taxon>Lactobacillaceae</taxon>
        <taxon>Loigolactobacillus</taxon>
    </lineage>
</organism>
<name>A0ABW1RBM2_9LACO</name>
<reference evidence="7" key="1">
    <citation type="journal article" date="2019" name="Int. J. Syst. Evol. Microbiol.">
        <title>The Global Catalogue of Microorganisms (GCM) 10K type strain sequencing project: providing services to taxonomists for standard genome sequencing and annotation.</title>
        <authorList>
            <consortium name="The Broad Institute Genomics Platform"/>
            <consortium name="The Broad Institute Genome Sequencing Center for Infectious Disease"/>
            <person name="Wu L."/>
            <person name="Ma J."/>
        </authorList>
    </citation>
    <scope>NUCLEOTIDE SEQUENCE [LARGE SCALE GENOMIC DNA]</scope>
    <source>
        <strain evidence="7">CCM 8904</strain>
    </source>
</reference>
<keyword evidence="3" id="KW-0547">Nucleotide-binding</keyword>
<evidence type="ECO:0000256" key="3">
    <source>
        <dbReference type="ARBA" id="ARBA00022741"/>
    </source>
</evidence>
<dbReference type="InterPro" id="IPR027417">
    <property type="entry name" value="P-loop_NTPase"/>
</dbReference>
<dbReference type="Pfam" id="PF00005">
    <property type="entry name" value="ABC_tran"/>
    <property type="match status" value="1"/>
</dbReference>
<evidence type="ECO:0000256" key="2">
    <source>
        <dbReference type="ARBA" id="ARBA00022448"/>
    </source>
</evidence>
<dbReference type="GO" id="GO:0005524">
    <property type="term" value="F:ATP binding"/>
    <property type="evidence" value="ECO:0007669"/>
    <property type="project" value="UniProtKB-KW"/>
</dbReference>
<dbReference type="InterPro" id="IPR003439">
    <property type="entry name" value="ABC_transporter-like_ATP-bd"/>
</dbReference>
<keyword evidence="7" id="KW-1185">Reference proteome</keyword>
<dbReference type="RefSeq" id="WP_125552844.1">
    <property type="nucleotide sequence ID" value="NZ_JBHSSL010000036.1"/>
</dbReference>
<feature type="domain" description="ABC transporter" evidence="5">
    <location>
        <begin position="5"/>
        <end position="244"/>
    </location>
</feature>
<dbReference type="InterPro" id="IPR050153">
    <property type="entry name" value="Metal_Ion_Import_ABC"/>
</dbReference>